<dbReference type="Pfam" id="PF07690">
    <property type="entry name" value="MFS_1"/>
    <property type="match status" value="1"/>
</dbReference>
<feature type="region of interest" description="Disordered" evidence="6">
    <location>
        <begin position="28"/>
        <end position="51"/>
    </location>
</feature>
<protein>
    <submittedName>
        <fullName evidence="8">Siderophore iron transporter mirB</fullName>
    </submittedName>
</protein>
<feature type="transmembrane region" description="Helical" evidence="7">
    <location>
        <begin position="480"/>
        <end position="503"/>
    </location>
</feature>
<sequence>MAAPTQAITDQAEISRLSIERDVEKRATADDAKVVDPEDDLKDNSDANSEDFQGGVAKVRAVTETWSKTTLWLMFFLLFMVSFVDNLMNNVQSSLNPYITSSFNKHGLLASVSVVATIVSGCSKLTLAKIIDVWGRIEGFLCMLVLVVVSLIMKATCKNMEAYVGAHTLYWVGHIGLMYVIDVMLADMTSLRNRMIMFGLNGTPLIASTFAGPKIADLFYNNLNFRWAFGAFAIMMTGVCIPVVVVMLIMQRKAREVGALAEKESTRNTLQSIVHYFIEFDVIGIILITAVFSLVLLPFSIATYAPNGWASGYIIAMEVLGVACVPVFYIWERRFARVQFLLWKYLKEPTIIGSCLLYGIMFASVFAWNAYFGSYLQVVHRLDITSANYVLNAFSLTSAIFGPIIGWLISYTGEFKWTAYSGVPIMLLGTALLIPFRQPSTHVGILTMTQILNGLGTGIFATCGQIAVMSPVTHQQIAVVIALWGMFGSIGAGIGLAVAGAIWNNVLPKELHNRLPEESKNMTATIFGDMVIQMSYEDGTLEREAIVGAYADVQRKMVIAGAALVPLCLASIWIWRNINIKKVEEEKGVQTKGNVW</sequence>
<dbReference type="OrthoDB" id="4078873at2759"/>
<feature type="transmembrane region" description="Helical" evidence="7">
    <location>
        <begin position="198"/>
        <end position="216"/>
    </location>
</feature>
<keyword evidence="5" id="KW-0325">Glycoprotein</keyword>
<evidence type="ECO:0000256" key="4">
    <source>
        <dbReference type="ARBA" id="ARBA00023136"/>
    </source>
</evidence>
<dbReference type="EMBL" id="JAGMUV010000017">
    <property type="protein sequence ID" value="KAH7131087.1"/>
    <property type="molecule type" value="Genomic_DNA"/>
</dbReference>
<dbReference type="InterPro" id="IPR011701">
    <property type="entry name" value="MFS"/>
</dbReference>
<evidence type="ECO:0000256" key="2">
    <source>
        <dbReference type="ARBA" id="ARBA00022692"/>
    </source>
</evidence>
<dbReference type="PANTHER" id="PTHR23501">
    <property type="entry name" value="MAJOR FACILITATOR SUPERFAMILY"/>
    <property type="match status" value="1"/>
</dbReference>
<dbReference type="Gene3D" id="1.20.1250.20">
    <property type="entry name" value="MFS general substrate transporter like domains"/>
    <property type="match status" value="2"/>
</dbReference>
<dbReference type="GO" id="GO:0022857">
    <property type="term" value="F:transmembrane transporter activity"/>
    <property type="evidence" value="ECO:0007669"/>
    <property type="project" value="InterPro"/>
</dbReference>
<organism evidence="8 9">
    <name type="scientific">Dactylonectria macrodidyma</name>
    <dbReference type="NCBI Taxonomy" id="307937"/>
    <lineage>
        <taxon>Eukaryota</taxon>
        <taxon>Fungi</taxon>
        <taxon>Dikarya</taxon>
        <taxon>Ascomycota</taxon>
        <taxon>Pezizomycotina</taxon>
        <taxon>Sordariomycetes</taxon>
        <taxon>Hypocreomycetidae</taxon>
        <taxon>Hypocreales</taxon>
        <taxon>Nectriaceae</taxon>
        <taxon>Dactylonectria</taxon>
    </lineage>
</organism>
<keyword evidence="4 7" id="KW-0472">Membrane</keyword>
<feature type="transmembrane region" description="Helical" evidence="7">
    <location>
        <begin position="391"/>
        <end position="410"/>
    </location>
</feature>
<feature type="transmembrane region" description="Helical" evidence="7">
    <location>
        <begin position="228"/>
        <end position="250"/>
    </location>
</feature>
<feature type="transmembrane region" description="Helical" evidence="7">
    <location>
        <begin position="417"/>
        <end position="436"/>
    </location>
</feature>
<evidence type="ECO:0000256" key="5">
    <source>
        <dbReference type="ARBA" id="ARBA00023180"/>
    </source>
</evidence>
<dbReference type="Proteomes" id="UP000738349">
    <property type="component" value="Unassembled WGS sequence"/>
</dbReference>
<evidence type="ECO:0000256" key="3">
    <source>
        <dbReference type="ARBA" id="ARBA00022989"/>
    </source>
</evidence>
<dbReference type="SUPFAM" id="SSF103473">
    <property type="entry name" value="MFS general substrate transporter"/>
    <property type="match status" value="1"/>
</dbReference>
<feature type="transmembrane region" description="Helical" evidence="7">
    <location>
        <begin position="139"/>
        <end position="156"/>
    </location>
</feature>
<comment type="caution">
    <text evidence="8">The sequence shown here is derived from an EMBL/GenBank/DDBJ whole genome shotgun (WGS) entry which is preliminary data.</text>
</comment>
<gene>
    <name evidence="8" type="ORF">EDB81DRAFT_728108</name>
</gene>
<name>A0A9P9IRY9_9HYPO</name>
<feature type="transmembrane region" description="Helical" evidence="7">
    <location>
        <begin position="309"/>
        <end position="331"/>
    </location>
</feature>
<feature type="transmembrane region" description="Helical" evidence="7">
    <location>
        <begin position="70"/>
        <end position="88"/>
    </location>
</feature>
<dbReference type="PANTHER" id="PTHR23501:SF107">
    <property type="entry name" value="TRANSPORTER, PUTATIVE (AFU_ORTHOLOGUE AFUA_7G04730)-RELATED"/>
    <property type="match status" value="1"/>
</dbReference>
<dbReference type="AlphaFoldDB" id="A0A9P9IRY9"/>
<feature type="transmembrane region" description="Helical" evidence="7">
    <location>
        <begin position="108"/>
        <end position="127"/>
    </location>
</feature>
<keyword evidence="2 7" id="KW-0812">Transmembrane</keyword>
<feature type="transmembrane region" description="Helical" evidence="7">
    <location>
        <begin position="448"/>
        <end position="468"/>
    </location>
</feature>
<comment type="subcellular location">
    <subcellularLocation>
        <location evidence="1">Membrane</location>
        <topology evidence="1">Multi-pass membrane protein</topology>
    </subcellularLocation>
</comment>
<evidence type="ECO:0000313" key="9">
    <source>
        <dbReference type="Proteomes" id="UP000738349"/>
    </source>
</evidence>
<feature type="transmembrane region" description="Helical" evidence="7">
    <location>
        <begin position="351"/>
        <end position="371"/>
    </location>
</feature>
<evidence type="ECO:0000256" key="1">
    <source>
        <dbReference type="ARBA" id="ARBA00004141"/>
    </source>
</evidence>
<dbReference type="GO" id="GO:0005886">
    <property type="term" value="C:plasma membrane"/>
    <property type="evidence" value="ECO:0007669"/>
    <property type="project" value="TreeGrafter"/>
</dbReference>
<feature type="transmembrane region" description="Helical" evidence="7">
    <location>
        <begin position="557"/>
        <end position="575"/>
    </location>
</feature>
<evidence type="ECO:0000256" key="7">
    <source>
        <dbReference type="SAM" id="Phobius"/>
    </source>
</evidence>
<accession>A0A9P9IRY9</accession>
<dbReference type="InterPro" id="IPR036259">
    <property type="entry name" value="MFS_trans_sf"/>
</dbReference>
<feature type="transmembrane region" description="Helical" evidence="7">
    <location>
        <begin position="273"/>
        <end position="297"/>
    </location>
</feature>
<evidence type="ECO:0000256" key="6">
    <source>
        <dbReference type="SAM" id="MobiDB-lite"/>
    </source>
</evidence>
<evidence type="ECO:0000313" key="8">
    <source>
        <dbReference type="EMBL" id="KAH7131087.1"/>
    </source>
</evidence>
<reference evidence="8" key="1">
    <citation type="journal article" date="2021" name="Nat. Commun.">
        <title>Genetic determinants of endophytism in the Arabidopsis root mycobiome.</title>
        <authorList>
            <person name="Mesny F."/>
            <person name="Miyauchi S."/>
            <person name="Thiergart T."/>
            <person name="Pickel B."/>
            <person name="Atanasova L."/>
            <person name="Karlsson M."/>
            <person name="Huettel B."/>
            <person name="Barry K.W."/>
            <person name="Haridas S."/>
            <person name="Chen C."/>
            <person name="Bauer D."/>
            <person name="Andreopoulos W."/>
            <person name="Pangilinan J."/>
            <person name="LaButti K."/>
            <person name="Riley R."/>
            <person name="Lipzen A."/>
            <person name="Clum A."/>
            <person name="Drula E."/>
            <person name="Henrissat B."/>
            <person name="Kohler A."/>
            <person name="Grigoriev I.V."/>
            <person name="Martin F.M."/>
            <person name="Hacquard S."/>
        </authorList>
    </citation>
    <scope>NUCLEOTIDE SEQUENCE</scope>
    <source>
        <strain evidence="8">MPI-CAGE-AT-0147</strain>
    </source>
</reference>
<keyword evidence="3 7" id="KW-1133">Transmembrane helix</keyword>
<feature type="transmembrane region" description="Helical" evidence="7">
    <location>
        <begin position="168"/>
        <end position="186"/>
    </location>
</feature>
<proteinExistence type="predicted"/>
<keyword evidence="9" id="KW-1185">Reference proteome</keyword>